<dbReference type="EMBL" id="CP049838">
    <property type="protein sequence ID" value="QJT04291.1"/>
    <property type="molecule type" value="Genomic_DNA"/>
</dbReference>
<dbReference type="GO" id="GO:0000160">
    <property type="term" value="P:phosphorelay signal transduction system"/>
    <property type="evidence" value="ECO:0007669"/>
    <property type="project" value="UniProtKB-KW"/>
</dbReference>
<dbReference type="InterPro" id="IPR036388">
    <property type="entry name" value="WH-like_DNA-bd_sf"/>
</dbReference>
<evidence type="ECO:0000256" key="2">
    <source>
        <dbReference type="ARBA" id="ARBA00023012"/>
    </source>
</evidence>
<dbReference type="InterPro" id="IPR016032">
    <property type="entry name" value="Sig_transdc_resp-reg_C-effctor"/>
</dbReference>
<evidence type="ECO:0000256" key="1">
    <source>
        <dbReference type="ARBA" id="ARBA00005820"/>
    </source>
</evidence>
<dbReference type="InterPro" id="IPR005158">
    <property type="entry name" value="BTAD"/>
</dbReference>
<evidence type="ECO:0000256" key="4">
    <source>
        <dbReference type="PROSITE-ProRule" id="PRU01091"/>
    </source>
</evidence>
<dbReference type="Gene3D" id="3.40.50.300">
    <property type="entry name" value="P-loop containing nucleotide triphosphate hydrolases"/>
    <property type="match status" value="1"/>
</dbReference>
<dbReference type="Gene3D" id="1.25.40.10">
    <property type="entry name" value="Tetratricopeptide repeat domain"/>
    <property type="match status" value="2"/>
</dbReference>
<keyword evidence="2" id="KW-0902">Two-component regulatory system</keyword>
<dbReference type="Gene3D" id="1.10.10.10">
    <property type="entry name" value="Winged helix-like DNA-binding domain superfamily/Winged helix DNA-binding domain"/>
    <property type="match status" value="1"/>
</dbReference>
<dbReference type="InterPro" id="IPR011990">
    <property type="entry name" value="TPR-like_helical_dom_sf"/>
</dbReference>
<evidence type="ECO:0000256" key="3">
    <source>
        <dbReference type="ARBA" id="ARBA00023125"/>
    </source>
</evidence>
<keyword evidence="7" id="KW-1185">Reference proteome</keyword>
<dbReference type="CDD" id="cd15831">
    <property type="entry name" value="BTAD"/>
    <property type="match status" value="1"/>
</dbReference>
<evidence type="ECO:0000313" key="7">
    <source>
        <dbReference type="Proteomes" id="UP000502665"/>
    </source>
</evidence>
<gene>
    <name evidence="6" type="ORF">G9272_31725</name>
</gene>
<dbReference type="AlphaFoldDB" id="A0A6M4WXD0"/>
<dbReference type="InterPro" id="IPR001867">
    <property type="entry name" value="OmpR/PhoB-type_DNA-bd"/>
</dbReference>
<feature type="DNA-binding region" description="OmpR/PhoB-type" evidence="4">
    <location>
        <begin position="1"/>
        <end position="91"/>
    </location>
</feature>
<comment type="similarity">
    <text evidence="1">Belongs to the AfsR/DnrI/RedD regulatory family.</text>
</comment>
<evidence type="ECO:0000259" key="5">
    <source>
        <dbReference type="PROSITE" id="PS51755"/>
    </source>
</evidence>
<dbReference type="InterPro" id="IPR058852">
    <property type="entry name" value="HTH_77"/>
</dbReference>
<dbReference type="GO" id="GO:0003677">
    <property type="term" value="F:DNA binding"/>
    <property type="evidence" value="ECO:0007669"/>
    <property type="project" value="UniProtKB-UniRule"/>
</dbReference>
<dbReference type="InterPro" id="IPR027417">
    <property type="entry name" value="P-loop_NTPase"/>
</dbReference>
<feature type="domain" description="OmpR/PhoB-type" evidence="5">
    <location>
        <begin position="1"/>
        <end position="91"/>
    </location>
</feature>
<dbReference type="Proteomes" id="UP000502665">
    <property type="component" value="Chromosome"/>
</dbReference>
<dbReference type="SUPFAM" id="SSF48452">
    <property type="entry name" value="TPR-like"/>
    <property type="match status" value="2"/>
</dbReference>
<dbReference type="Pfam" id="PF13424">
    <property type="entry name" value="TPR_12"/>
    <property type="match status" value="1"/>
</dbReference>
<proteinExistence type="inferred from homology"/>
<dbReference type="PROSITE" id="PS51755">
    <property type="entry name" value="OMPR_PHOB"/>
    <property type="match status" value="1"/>
</dbReference>
<protein>
    <submittedName>
        <fullName evidence="6">Tetratricopeptide repeat protein</fullName>
    </submittedName>
</protein>
<accession>A0A6M4WXD0</accession>
<dbReference type="SUPFAM" id="SSF52540">
    <property type="entry name" value="P-loop containing nucleoside triphosphate hydrolases"/>
    <property type="match status" value="1"/>
</dbReference>
<dbReference type="PANTHER" id="PTHR47691">
    <property type="entry name" value="REGULATOR-RELATED"/>
    <property type="match status" value="1"/>
</dbReference>
<dbReference type="SMART" id="SM00862">
    <property type="entry name" value="Trans_reg_C"/>
    <property type="match status" value="1"/>
</dbReference>
<evidence type="ECO:0000313" key="6">
    <source>
        <dbReference type="EMBL" id="QJT04291.1"/>
    </source>
</evidence>
<dbReference type="SMART" id="SM01043">
    <property type="entry name" value="BTAD"/>
    <property type="match status" value="1"/>
</dbReference>
<name>A0A6M4WXD0_9ACTN</name>
<reference evidence="6" key="1">
    <citation type="submission" date="2020-03" db="EMBL/GenBank/DDBJ databases">
        <title>Molecular networking-based the target discovery of potent antiproliferative macrolactams: 5/6/7/16 polycyclic ansamycins and glycosylated trienomycin from Streptomyces cacaoi subsp. asoensis.</title>
        <authorList>
            <person name="Liu L.-L."/>
        </authorList>
    </citation>
    <scope>NUCLEOTIDE SEQUENCE [LARGE SCALE GENOMIC DNA]</scope>
    <source>
        <strain evidence="6">H2S5</strain>
    </source>
</reference>
<dbReference type="PRINTS" id="PR00364">
    <property type="entry name" value="DISEASERSIST"/>
</dbReference>
<keyword evidence="3 4" id="KW-0238">DNA-binding</keyword>
<dbReference type="PANTHER" id="PTHR47691:SF3">
    <property type="entry name" value="HTH-TYPE TRANSCRIPTIONAL REGULATOR RV0890C-RELATED"/>
    <property type="match status" value="1"/>
</dbReference>
<dbReference type="RefSeq" id="WP_171399641.1">
    <property type="nucleotide sequence ID" value="NZ_CP049838.1"/>
</dbReference>
<dbReference type="SUPFAM" id="SSF46894">
    <property type="entry name" value="C-terminal effector domain of the bipartite response regulators"/>
    <property type="match status" value="1"/>
</dbReference>
<dbReference type="Pfam" id="PF03704">
    <property type="entry name" value="BTAD"/>
    <property type="match status" value="1"/>
</dbReference>
<organism evidence="6 7">
    <name type="scientific">Streptomyces asoensis</name>
    <dbReference type="NCBI Taxonomy" id="249586"/>
    <lineage>
        <taxon>Bacteria</taxon>
        <taxon>Bacillati</taxon>
        <taxon>Actinomycetota</taxon>
        <taxon>Actinomycetes</taxon>
        <taxon>Kitasatosporales</taxon>
        <taxon>Streptomycetaceae</taxon>
        <taxon>Streptomyces</taxon>
    </lineage>
</organism>
<dbReference type="GO" id="GO:0006355">
    <property type="term" value="P:regulation of DNA-templated transcription"/>
    <property type="evidence" value="ECO:0007669"/>
    <property type="project" value="InterPro"/>
</dbReference>
<sequence length="1018" mass="108686">MRFGILGTLDLRADDGTPVDPGGPRPRALLSLLLLEAGRGVSLARLTDGLYGTEPPSGAGNALQSQVSRLRRRLAPHAEIEATPAGYRLAVPPDAVDLHRFERLTGQGRAALAAGDHATAATLLREALALWRGPALPDLPDAHAERARLDALRLSAVQDRVDADLLLGGGPDLVPELRGLLTAHPLSERLYGQLMRALHADGRPAEALTVFEEARHALADQLGADPSPELAALHLELLRGGGPGRSSVPVQLTRFIGRESELACIAEALSEARLVTLTGPGGAGKTRLAIEAARARTEAPHLPSSSATPEDVCFVELAPLADGTRIPYAVLAALGVREGFRTPAGDGAGRLSAVLEDRELLLVLDNCEHLVEDAARLSALLLASCPGVRVLATSRESLGITGEVLVPVPPLPPDPALRLFLDRARAVRPGFEGHARVPAVCAALDGLPLAIELAAARLRTLTPDELADRLDDRFRLLSRGDRSKAPRHRTLRAVVEWSWDLLDEEERELARRFTVFSGGATLDAVETVCGLPYPEDLLASLVEKSFLEVTESPATAESRYRMLETIRVFAAEGCAAEPALRDAHARYFLRLAERAEPYLRGRDQLPWLARLDAEHDNLDAAMGLLTATDPAAALRLMATLTWFRRLRGLHGEQLPQARALLAAVGDEPPGEPTEEYALCLMNTVAGRGDDPGEAARIASAVAVMRSLDRPLRLPFTVIVWSLTGGPLLAADEHVRVQVGEEPWGHALLDLGLAYQELYSGRATAAEASFARSLEGFRATGDRWGMANCLDPLALFADGRGDHTRALELLDEGLAYVRELEAPEEIADLLRSRAAVLLHRGAAEEAAALFTRSAALARTAGVPDKVAGARRGLGDVARLSGDTAHARVHYESGLELCTATWFSTSETVRLLVGLGRTAAAEGQVETAREWFEQARAPALESFDVLALADLADALASVAARPERAAELLGAAAGLRGTVLLGDPDVVRTVNDVRGRLSPQAYETAFALGRSRRSAAVGEP</sequence>
<dbReference type="Pfam" id="PF25872">
    <property type="entry name" value="HTH_77"/>
    <property type="match status" value="1"/>
</dbReference>